<feature type="compositionally biased region" description="Basic and acidic residues" evidence="1">
    <location>
        <begin position="208"/>
        <end position="219"/>
    </location>
</feature>
<evidence type="ECO:0000256" key="1">
    <source>
        <dbReference type="SAM" id="MobiDB-lite"/>
    </source>
</evidence>
<reference evidence="2 3" key="1">
    <citation type="journal article" date="2017" name="Nat. Ecol. Evol.">
        <title>Scallop genome provides insights into evolution of bilaterian karyotype and development.</title>
        <authorList>
            <person name="Wang S."/>
            <person name="Zhang J."/>
            <person name="Jiao W."/>
            <person name="Li J."/>
            <person name="Xun X."/>
            <person name="Sun Y."/>
            <person name="Guo X."/>
            <person name="Huan P."/>
            <person name="Dong B."/>
            <person name="Zhang L."/>
            <person name="Hu X."/>
            <person name="Sun X."/>
            <person name="Wang J."/>
            <person name="Zhao C."/>
            <person name="Wang Y."/>
            <person name="Wang D."/>
            <person name="Huang X."/>
            <person name="Wang R."/>
            <person name="Lv J."/>
            <person name="Li Y."/>
            <person name="Zhang Z."/>
            <person name="Liu B."/>
            <person name="Lu W."/>
            <person name="Hui Y."/>
            <person name="Liang J."/>
            <person name="Zhou Z."/>
            <person name="Hou R."/>
            <person name="Li X."/>
            <person name="Liu Y."/>
            <person name="Li H."/>
            <person name="Ning X."/>
            <person name="Lin Y."/>
            <person name="Zhao L."/>
            <person name="Xing Q."/>
            <person name="Dou J."/>
            <person name="Li Y."/>
            <person name="Mao J."/>
            <person name="Guo H."/>
            <person name="Dou H."/>
            <person name="Li T."/>
            <person name="Mu C."/>
            <person name="Jiang W."/>
            <person name="Fu Q."/>
            <person name="Fu X."/>
            <person name="Miao Y."/>
            <person name="Liu J."/>
            <person name="Yu Q."/>
            <person name="Li R."/>
            <person name="Liao H."/>
            <person name="Li X."/>
            <person name="Kong Y."/>
            <person name="Jiang Z."/>
            <person name="Chourrout D."/>
            <person name="Li R."/>
            <person name="Bao Z."/>
        </authorList>
    </citation>
    <scope>NUCLEOTIDE SEQUENCE [LARGE SCALE GENOMIC DNA]</scope>
    <source>
        <strain evidence="2 3">PY_sf001</strain>
    </source>
</reference>
<feature type="compositionally biased region" description="Basic and acidic residues" evidence="1">
    <location>
        <begin position="173"/>
        <end position="198"/>
    </location>
</feature>
<feature type="compositionally biased region" description="Basic and acidic residues" evidence="1">
    <location>
        <begin position="1"/>
        <end position="11"/>
    </location>
</feature>
<dbReference type="EMBL" id="NEDP02004225">
    <property type="protein sequence ID" value="OWF46255.1"/>
    <property type="molecule type" value="Genomic_DNA"/>
</dbReference>
<feature type="compositionally biased region" description="Basic and acidic residues" evidence="1">
    <location>
        <begin position="17"/>
        <end position="64"/>
    </location>
</feature>
<evidence type="ECO:0000313" key="3">
    <source>
        <dbReference type="Proteomes" id="UP000242188"/>
    </source>
</evidence>
<feature type="compositionally biased region" description="Basic and acidic residues" evidence="1">
    <location>
        <begin position="227"/>
        <end position="246"/>
    </location>
</feature>
<sequence>MADVTDKEATRSESNMEDSRGEDRETNRENREENGDTEHGRVLGKEGPDEDGGDRYQTEQHSTEWRGAMETGVSPFEFMNKFMERIEGMDEKDLQKLYRDREEMRKKWQEARDEGSVDEFWKNWAEDGGSRPHFNYGFGPPPEVMQKWIRLQQEGKSRREIFREMVGERMRHGERFSEHGRVKERWRARDGDEIRGGQDDGSWGGRADGSRGGRGEEGRGGQGEGGRGGRGEGVWEGRGEGGREGQGEGGWGGRGEGGFGGRGEGGWGGRGERGWGCRDEGGFGGRGEGGWRGRGRGWRGRGWNMLNYGVDPDRSYLFEQFNF</sequence>
<comment type="caution">
    <text evidence="2">The sequence shown here is derived from an EMBL/GenBank/DDBJ whole genome shotgun (WGS) entry which is preliminary data.</text>
</comment>
<feature type="region of interest" description="Disordered" evidence="1">
    <location>
        <begin position="173"/>
        <end position="296"/>
    </location>
</feature>
<feature type="compositionally biased region" description="Gly residues" evidence="1">
    <location>
        <begin position="282"/>
        <end position="292"/>
    </location>
</feature>
<feature type="region of interest" description="Disordered" evidence="1">
    <location>
        <begin position="1"/>
        <end position="70"/>
    </location>
</feature>
<proteinExistence type="predicted"/>
<dbReference type="AlphaFoldDB" id="A0A210QBZ9"/>
<feature type="compositionally biased region" description="Basic and acidic residues" evidence="1">
    <location>
        <begin position="270"/>
        <end position="281"/>
    </location>
</feature>
<accession>A0A210QBZ9</accession>
<feature type="compositionally biased region" description="Gly residues" evidence="1">
    <location>
        <begin position="247"/>
        <end position="269"/>
    </location>
</feature>
<evidence type="ECO:0000313" key="2">
    <source>
        <dbReference type="EMBL" id="OWF46255.1"/>
    </source>
</evidence>
<protein>
    <submittedName>
        <fullName evidence="2">Uncharacterized protein</fullName>
    </submittedName>
</protein>
<organism evidence="2 3">
    <name type="scientific">Mizuhopecten yessoensis</name>
    <name type="common">Japanese scallop</name>
    <name type="synonym">Patinopecten yessoensis</name>
    <dbReference type="NCBI Taxonomy" id="6573"/>
    <lineage>
        <taxon>Eukaryota</taxon>
        <taxon>Metazoa</taxon>
        <taxon>Spiralia</taxon>
        <taxon>Lophotrochozoa</taxon>
        <taxon>Mollusca</taxon>
        <taxon>Bivalvia</taxon>
        <taxon>Autobranchia</taxon>
        <taxon>Pteriomorphia</taxon>
        <taxon>Pectinida</taxon>
        <taxon>Pectinoidea</taxon>
        <taxon>Pectinidae</taxon>
        <taxon>Mizuhopecten</taxon>
    </lineage>
</organism>
<name>A0A210QBZ9_MIZYE</name>
<dbReference type="Proteomes" id="UP000242188">
    <property type="component" value="Unassembled WGS sequence"/>
</dbReference>
<gene>
    <name evidence="2" type="ORF">KP79_PYT13013</name>
</gene>
<keyword evidence="3" id="KW-1185">Reference proteome</keyword>